<keyword evidence="7" id="KW-1185">Reference proteome</keyword>
<dbReference type="InterPro" id="IPR043128">
    <property type="entry name" value="Rev_trsase/Diguanyl_cyclase"/>
</dbReference>
<evidence type="ECO:0000259" key="5">
    <source>
        <dbReference type="PROSITE" id="PS51898"/>
    </source>
</evidence>
<keyword evidence="1" id="KW-0238">DNA-binding</keyword>
<dbReference type="InterPro" id="IPR000477">
    <property type="entry name" value="RT_dom"/>
</dbReference>
<dbReference type="STRING" id="75913.A0A0K0FG00"/>
<dbReference type="SUPFAM" id="SSF56349">
    <property type="entry name" value="DNA breaking-rejoining enzymes"/>
    <property type="match status" value="1"/>
</dbReference>
<dbReference type="InterPro" id="IPR010998">
    <property type="entry name" value="Integrase_recombinase_N"/>
</dbReference>
<evidence type="ECO:0000313" key="7">
    <source>
        <dbReference type="Proteomes" id="UP000035680"/>
    </source>
</evidence>
<dbReference type="GO" id="GO:0003677">
    <property type="term" value="F:DNA binding"/>
    <property type="evidence" value="ECO:0007669"/>
    <property type="project" value="UniProtKB-KW"/>
</dbReference>
<dbReference type="PANTHER" id="PTHR33050">
    <property type="entry name" value="REVERSE TRANSCRIPTASE DOMAIN-CONTAINING PROTEIN"/>
    <property type="match status" value="1"/>
</dbReference>
<name>A0A0K0FG00_STRVS</name>
<evidence type="ECO:0000259" key="6">
    <source>
        <dbReference type="PROSITE" id="PS51900"/>
    </source>
</evidence>
<dbReference type="Gene3D" id="3.10.10.10">
    <property type="entry name" value="HIV Type 1 Reverse Transcriptase, subunit A, domain 1"/>
    <property type="match status" value="1"/>
</dbReference>
<dbReference type="Gene3D" id="1.10.150.130">
    <property type="match status" value="1"/>
</dbReference>
<dbReference type="InterPro" id="IPR013762">
    <property type="entry name" value="Integrase-like_cat_sf"/>
</dbReference>
<dbReference type="AlphaFoldDB" id="A0A0K0FG00"/>
<evidence type="ECO:0000256" key="2">
    <source>
        <dbReference type="ARBA" id="ARBA00023172"/>
    </source>
</evidence>
<dbReference type="CDD" id="cd09275">
    <property type="entry name" value="RNase_HI_RT_DIRS1"/>
    <property type="match status" value="1"/>
</dbReference>
<dbReference type="Gene3D" id="1.10.443.10">
    <property type="entry name" value="Intergrase catalytic core"/>
    <property type="match status" value="1"/>
</dbReference>
<dbReference type="Gene3D" id="3.30.70.270">
    <property type="match status" value="1"/>
</dbReference>
<dbReference type="Proteomes" id="UP000035680">
    <property type="component" value="Unassembled WGS sequence"/>
</dbReference>
<dbReference type="GO" id="GO:0015074">
    <property type="term" value="P:DNA integration"/>
    <property type="evidence" value="ECO:0007669"/>
    <property type="project" value="InterPro"/>
</dbReference>
<protein>
    <submittedName>
        <fullName evidence="8">Reverse transcriptase domain-containing protein</fullName>
    </submittedName>
</protein>
<sequence length="1142" mass="131006">MTKEFNQFTEDLGDNGAPDGSSISSELLGDLLEEWDDTLLPSAPKMTIGERECAAMGRLLLRAPREAETVKKIEEDFGFHKDVNFIPPGLPIFMYTRLAKLPQRNSMEKQLKEIQTNLLQGLALVSKDLSQIKDIKQFFAGIYRLCNANALINGARRENTLEAMNVACGVKLHAPKHPLVEEEKLILGEHSYINLFPSSLKTLLKDKYNPQMESLEVLLTKSRKRPVYTPQREEEKGYVFRIQNYYNKWSDITSDPYILKIIKEGVQLGFLSTPSTQTSPLTYDLKVEDRLALDELVLSLNERKIIQEVGKSSLKWCNPIFNVPRKNGSPRLIVDLSPLNTNLNVEHLKLKDITSAIDLAFDGCFFLSIDLSDAYYSIGVKEEETYFLGIKSRERFFKFNSLPFGVATAPKFFTRITHDFLIVAVDYTDGCNKAAYITELLTGLGFLINKEKSQLVPKSKILYLGFVISNRGILYVPEEKIGKILSFTDDLIILKRVKCRTVAKYLGICTTCCRGIRNLAVYLRNLQQQLFLALNGTTNYERFLSLSVETKEDLVYIKNNIRRYNEVNFLKTSAYVNTIYSDASLEGWGAACNGEFIKGTFPEKFKDEIIAIKEMLAIEYSTAYFIKDRTEPRRDLDSHFTIKSDSLVCIYLLQRGGTTRGPRAPILNEIIKDILHNIENHKVFYKHISDILNTKADQLSREELTKEEISVGMGKRTSLKSLILKRLSLIDMHIKNDKEIDTLFNLYFIDIFASNANKMCSDFYSLYPQPNMLGMNAFLLPWHERDKFYYIFPPTNMILKTLNKLLLDQRYFGGFKFVILLPLWEGCIWHPLWNEQFKPHKSFVQTWSLHSLREELERELSLDVAETILASWSDNTKKVYTSACTIWLNFCKAQHREISNTSISQLTDFIVYLKRQYSVNSVQTISAGITSLLHLSGRSLSEREKELLQRTLKGSTRLSLLTTPKVIDNHIWNLGEFLSVVKRLPVSEDVMFYAQKAATLLMIVSPQRVSEIATIKTTNIQFFETHAIFHVTVPTKTKPFGFHFRIESFQKILPFRRTDDDLFVTVKGSKKKATTSTIQRWIKLFLLKGNVDPRAHSIRKSSSSWLFKKVSQPKRLRNCAIDPKMDLHGSASITRISQKLTC</sequence>
<feature type="domain" description="Reverse transcriptase" evidence="4">
    <location>
        <begin position="304"/>
        <end position="468"/>
    </location>
</feature>
<dbReference type="PROSITE" id="PS51898">
    <property type="entry name" value="TYR_RECOMBINASE"/>
    <property type="match status" value="1"/>
</dbReference>
<organism evidence="7 8">
    <name type="scientific">Strongyloides venezuelensis</name>
    <name type="common">Threadworm</name>
    <dbReference type="NCBI Taxonomy" id="75913"/>
    <lineage>
        <taxon>Eukaryota</taxon>
        <taxon>Metazoa</taxon>
        <taxon>Ecdysozoa</taxon>
        <taxon>Nematoda</taxon>
        <taxon>Chromadorea</taxon>
        <taxon>Rhabditida</taxon>
        <taxon>Tylenchina</taxon>
        <taxon>Panagrolaimomorpha</taxon>
        <taxon>Strongyloidoidea</taxon>
        <taxon>Strongyloididae</taxon>
        <taxon>Strongyloides</taxon>
    </lineage>
</organism>
<reference evidence="8" key="2">
    <citation type="submission" date="2015-08" db="UniProtKB">
        <authorList>
            <consortium name="WormBaseParasite"/>
        </authorList>
    </citation>
    <scope>IDENTIFICATION</scope>
</reference>
<reference evidence="7" key="1">
    <citation type="submission" date="2014-07" db="EMBL/GenBank/DDBJ databases">
        <authorList>
            <person name="Martin A.A"/>
            <person name="De Silva N."/>
        </authorList>
    </citation>
    <scope>NUCLEOTIDE SEQUENCE</scope>
</reference>
<dbReference type="PROSITE" id="PS50878">
    <property type="entry name" value="RT_POL"/>
    <property type="match status" value="1"/>
</dbReference>
<evidence type="ECO:0000256" key="3">
    <source>
        <dbReference type="SAM" id="MobiDB-lite"/>
    </source>
</evidence>
<accession>A0A0K0FG00</accession>
<proteinExistence type="predicted"/>
<evidence type="ECO:0000259" key="4">
    <source>
        <dbReference type="PROSITE" id="PS50878"/>
    </source>
</evidence>
<dbReference type="WBParaSite" id="SVE_0779700.1">
    <property type="protein sequence ID" value="SVE_0779700.1"/>
    <property type="gene ID" value="SVE_0779700"/>
</dbReference>
<feature type="domain" description="Core-binding (CB)" evidence="6">
    <location>
        <begin position="847"/>
        <end position="937"/>
    </location>
</feature>
<dbReference type="InterPro" id="IPR052055">
    <property type="entry name" value="Hepadnavirus_pol/RT"/>
</dbReference>
<dbReference type="InterPro" id="IPR043502">
    <property type="entry name" value="DNA/RNA_pol_sf"/>
</dbReference>
<evidence type="ECO:0000256" key="1">
    <source>
        <dbReference type="ARBA" id="ARBA00023125"/>
    </source>
</evidence>
<feature type="domain" description="Tyr recombinase" evidence="5">
    <location>
        <begin position="962"/>
        <end position="1142"/>
    </location>
</feature>
<dbReference type="InterPro" id="IPR011010">
    <property type="entry name" value="DNA_brk_join_enz"/>
</dbReference>
<dbReference type="InterPro" id="IPR044068">
    <property type="entry name" value="CB"/>
</dbReference>
<evidence type="ECO:0000313" key="8">
    <source>
        <dbReference type="WBParaSite" id="SVE_0779700.1"/>
    </source>
</evidence>
<dbReference type="InterPro" id="IPR002104">
    <property type="entry name" value="Integrase_catalytic"/>
</dbReference>
<dbReference type="PANTHER" id="PTHR33050:SF7">
    <property type="entry name" value="RIBONUCLEASE H"/>
    <property type="match status" value="1"/>
</dbReference>
<feature type="region of interest" description="Disordered" evidence="3">
    <location>
        <begin position="1"/>
        <end position="20"/>
    </location>
</feature>
<keyword evidence="2" id="KW-0233">DNA recombination</keyword>
<dbReference type="PROSITE" id="PS51900">
    <property type="entry name" value="CB"/>
    <property type="match status" value="1"/>
</dbReference>
<dbReference type="GO" id="GO:0006310">
    <property type="term" value="P:DNA recombination"/>
    <property type="evidence" value="ECO:0007669"/>
    <property type="project" value="UniProtKB-KW"/>
</dbReference>
<dbReference type="SUPFAM" id="SSF56672">
    <property type="entry name" value="DNA/RNA polymerases"/>
    <property type="match status" value="1"/>
</dbReference>